<reference evidence="2" key="1">
    <citation type="journal article" date="2022" name="Int. J. Syst. Evol. Microbiol.">
        <title>Anaeromyxobacter oryzae sp. nov., Anaeromyxobacter diazotrophicus sp. nov. and Anaeromyxobacter paludicola sp. nov., isolated from paddy soils.</title>
        <authorList>
            <person name="Itoh H."/>
            <person name="Xu Z."/>
            <person name="Mise K."/>
            <person name="Masuda Y."/>
            <person name="Ushijima N."/>
            <person name="Hayakawa C."/>
            <person name="Shiratori Y."/>
            <person name="Senoo K."/>
        </authorList>
    </citation>
    <scope>NUCLEOTIDE SEQUENCE [LARGE SCALE GENOMIC DNA]</scope>
    <source>
        <strain evidence="2">Red232</strain>
    </source>
</reference>
<evidence type="ECO:0000313" key="2">
    <source>
        <dbReference type="Proteomes" id="UP001162891"/>
    </source>
</evidence>
<accession>A0ABM7X0C6</accession>
<dbReference type="Proteomes" id="UP001162891">
    <property type="component" value="Chromosome"/>
</dbReference>
<protein>
    <submittedName>
        <fullName evidence="1">Uncharacterized protein</fullName>
    </submittedName>
</protein>
<dbReference type="SUPFAM" id="SSF48695">
    <property type="entry name" value="Multiheme cytochromes"/>
    <property type="match status" value="2"/>
</dbReference>
<evidence type="ECO:0000313" key="1">
    <source>
        <dbReference type="EMBL" id="BDG05252.1"/>
    </source>
</evidence>
<keyword evidence="2" id="KW-1185">Reference proteome</keyword>
<gene>
    <name evidence="1" type="ORF">AMOR_42480</name>
</gene>
<sequence>MRGFVLVVLTVITGQSSDQTECALTALPPDDARKAGCGACHGGHGSHPVGVDYGSAAARGDGRFRLLADVVERGVYLVDGRVECVTCHDPSSRWKYHIAIPPGEMARAAVDLAQPSTYEDLSDWRKGKLPPPLPAGTAVTPTPLCMACHAIGE</sequence>
<dbReference type="EMBL" id="AP025591">
    <property type="protein sequence ID" value="BDG05252.1"/>
    <property type="molecule type" value="Genomic_DNA"/>
</dbReference>
<name>A0ABM7X0C6_9BACT</name>
<proteinExistence type="predicted"/>
<organism evidence="1 2">
    <name type="scientific">Anaeromyxobacter oryzae</name>
    <dbReference type="NCBI Taxonomy" id="2918170"/>
    <lineage>
        <taxon>Bacteria</taxon>
        <taxon>Pseudomonadati</taxon>
        <taxon>Myxococcota</taxon>
        <taxon>Myxococcia</taxon>
        <taxon>Myxococcales</taxon>
        <taxon>Cystobacterineae</taxon>
        <taxon>Anaeromyxobacteraceae</taxon>
        <taxon>Anaeromyxobacter</taxon>
    </lineage>
</organism>
<dbReference type="RefSeq" id="WP_248353874.1">
    <property type="nucleotide sequence ID" value="NZ_AP025591.1"/>
</dbReference>
<dbReference type="InterPro" id="IPR036280">
    <property type="entry name" value="Multihaem_cyt_sf"/>
</dbReference>